<keyword evidence="2" id="KW-1185">Reference proteome</keyword>
<dbReference type="EMBL" id="JASCZI010151264">
    <property type="protein sequence ID" value="MED6171524.1"/>
    <property type="molecule type" value="Genomic_DNA"/>
</dbReference>
<name>A0ABU6VEJ2_9FABA</name>
<evidence type="ECO:0000313" key="2">
    <source>
        <dbReference type="Proteomes" id="UP001341840"/>
    </source>
</evidence>
<protein>
    <submittedName>
        <fullName evidence="1">Uncharacterized protein</fullName>
    </submittedName>
</protein>
<comment type="caution">
    <text evidence="1">The sequence shown here is derived from an EMBL/GenBank/DDBJ whole genome shotgun (WGS) entry which is preliminary data.</text>
</comment>
<dbReference type="Proteomes" id="UP001341840">
    <property type="component" value="Unassembled WGS sequence"/>
</dbReference>
<sequence length="103" mass="11355">MGRNGVKSVTAIRTLLLARVRALRHGFTTVITGIRALGPGDSGFLMSCWVGSQTPPPYLHHLRVHSRNADLLESIVGSVPHGWYAKDTQRINFSTLPWVVYSS</sequence>
<accession>A0ABU6VEJ2</accession>
<reference evidence="1 2" key="1">
    <citation type="journal article" date="2023" name="Plants (Basel)">
        <title>Bridging the Gap: Combining Genomics and Transcriptomics Approaches to Understand Stylosanthes scabra, an Orphan Legume from the Brazilian Caatinga.</title>
        <authorList>
            <person name="Ferreira-Neto J.R.C."/>
            <person name="da Silva M.D."/>
            <person name="Binneck E."/>
            <person name="de Melo N.F."/>
            <person name="da Silva R.H."/>
            <person name="de Melo A.L.T.M."/>
            <person name="Pandolfi V."/>
            <person name="Bustamante F.O."/>
            <person name="Brasileiro-Vidal A.C."/>
            <person name="Benko-Iseppon A.M."/>
        </authorList>
    </citation>
    <scope>NUCLEOTIDE SEQUENCE [LARGE SCALE GENOMIC DNA]</scope>
    <source>
        <tissue evidence="1">Leaves</tissue>
    </source>
</reference>
<gene>
    <name evidence="1" type="ORF">PIB30_041419</name>
</gene>
<evidence type="ECO:0000313" key="1">
    <source>
        <dbReference type="EMBL" id="MED6171524.1"/>
    </source>
</evidence>
<organism evidence="1 2">
    <name type="scientific">Stylosanthes scabra</name>
    <dbReference type="NCBI Taxonomy" id="79078"/>
    <lineage>
        <taxon>Eukaryota</taxon>
        <taxon>Viridiplantae</taxon>
        <taxon>Streptophyta</taxon>
        <taxon>Embryophyta</taxon>
        <taxon>Tracheophyta</taxon>
        <taxon>Spermatophyta</taxon>
        <taxon>Magnoliopsida</taxon>
        <taxon>eudicotyledons</taxon>
        <taxon>Gunneridae</taxon>
        <taxon>Pentapetalae</taxon>
        <taxon>rosids</taxon>
        <taxon>fabids</taxon>
        <taxon>Fabales</taxon>
        <taxon>Fabaceae</taxon>
        <taxon>Papilionoideae</taxon>
        <taxon>50 kb inversion clade</taxon>
        <taxon>dalbergioids sensu lato</taxon>
        <taxon>Dalbergieae</taxon>
        <taxon>Pterocarpus clade</taxon>
        <taxon>Stylosanthes</taxon>
    </lineage>
</organism>
<proteinExistence type="predicted"/>